<evidence type="ECO:0000313" key="1">
    <source>
        <dbReference type="EMBL" id="KAK3064078.1"/>
    </source>
</evidence>
<dbReference type="EMBL" id="JAWDJW010006620">
    <property type="protein sequence ID" value="KAK3064078.1"/>
    <property type="molecule type" value="Genomic_DNA"/>
</dbReference>
<name>A0ACC3D9V8_9PEZI</name>
<evidence type="ECO:0000313" key="2">
    <source>
        <dbReference type="Proteomes" id="UP001186974"/>
    </source>
</evidence>
<comment type="caution">
    <text evidence="1">The sequence shown here is derived from an EMBL/GenBank/DDBJ whole genome shotgun (WGS) entry which is preliminary data.</text>
</comment>
<protein>
    <submittedName>
        <fullName evidence="1">Uncharacterized protein</fullName>
    </submittedName>
</protein>
<dbReference type="Proteomes" id="UP001186974">
    <property type="component" value="Unassembled WGS sequence"/>
</dbReference>
<organism evidence="1 2">
    <name type="scientific">Coniosporium uncinatum</name>
    <dbReference type="NCBI Taxonomy" id="93489"/>
    <lineage>
        <taxon>Eukaryota</taxon>
        <taxon>Fungi</taxon>
        <taxon>Dikarya</taxon>
        <taxon>Ascomycota</taxon>
        <taxon>Pezizomycotina</taxon>
        <taxon>Dothideomycetes</taxon>
        <taxon>Dothideomycetes incertae sedis</taxon>
        <taxon>Coniosporium</taxon>
    </lineage>
</organism>
<reference evidence="1" key="1">
    <citation type="submission" date="2024-09" db="EMBL/GenBank/DDBJ databases">
        <title>Black Yeasts Isolated from many extreme environments.</title>
        <authorList>
            <person name="Coleine C."/>
            <person name="Stajich J.E."/>
            <person name="Selbmann L."/>
        </authorList>
    </citation>
    <scope>NUCLEOTIDE SEQUENCE</scope>
    <source>
        <strain evidence="1">CCFEE 5737</strain>
    </source>
</reference>
<gene>
    <name evidence="1" type="ORF">LTS18_010296</name>
</gene>
<sequence>MDPSLRRPRRHRASSSSSSSSSSSASSSTTTTTTTATATATPVSPRTTFGFGAAVHRSDTFTPTAPSSEEPFQRLSPAGADNNNNNNNNIPRPSLRYPGSCTSRRDRTGRQSSETRRRKASSSRENGVEAAAVAAAVTTTPPEQERRKIAPRVRKLLRTLRLSRVHATTRAHASGEQWRSKRMGSGERSGDGDGTVSVTASRCRAAQEEEEEKEKAEGEAEDPTTPEDHVCNADGGECRVWHGAYDRSRAVARETSPSTALRGGDVGPSSGLDDAATASPEEEPTARKDIEASSSSSWSSRLARFRWRHTGADTASEDAPTVRRGGRRISAPTLTATTETQRTASVSVPHHEEMRGSTSTWPPHSRPKKRRVKPVRTSHISTEKTVEKPTTAAEQVINTGPVPSLLGDDVQMPESRSPSQSRPSSEAREPHPGEQVLDFEALAMYDDEELSVSVKRSARSPEGFSAWHPLSEPVSGISARERTEKATSGPKNAVGSYGQSSTLSPAVLLKPQADELNFSVDVDVTSLASKSPLATVASWTTPSATTPPADGPPTLSSPAEHVVAKARGASPGTNTNARIGILPSPPPSPTLEASLCRLRDLDPAHECGPLDLALQRAYMASRRGAAEEARALSYTLPMPDSVVVFEPTLLLTPEPGSTYGRVNDTDVQRQQQQPSTRRRSGVLRLANSVPNLNNSSLGSVANKAPRLPPMRSIPSLRLSTIVEPKGPKLSRARTRSGCTPSGRCDKGDCGACTDGLGWPFGVRGQGQGMKRSRRRGLGSVSAQKGINPPSESEGEGGEDTSNEVVISVRKNEKMFRPLTVEANEPHAHTAALSATDQSAEQTTREPRSKPDLRTRLSLYFADKASRTSLSVRTAPSRTRYHERGESQCSFPSLQSASERPSSVADSESSGSDWSMKCIGVHTQSSRSGTPSLRQRSGRGLDIAETSTPPSFAGRSSAHTMRSSSVRYSSDSARSKPSFFSSPRSPFFRLLASSQSSVPEEGEDEVGHGRPMSISAPYGTGAVSPWFEGVQGRPNRYLNPRRRLLENGRSKHWTA</sequence>
<proteinExistence type="predicted"/>
<accession>A0ACC3D9V8</accession>
<keyword evidence="2" id="KW-1185">Reference proteome</keyword>